<reference evidence="1" key="1">
    <citation type="submission" date="2022-11" db="EMBL/GenBank/DDBJ databases">
        <authorList>
            <person name="Vasilchenko N.G."/>
            <person name="Prazdnova E.V."/>
            <person name="Gorovtsov A.V."/>
            <person name="Chistyakov V.A."/>
            <person name="Pak M.L."/>
        </authorList>
    </citation>
    <scope>NUCLEOTIDE SEQUENCE</scope>
    <source>
        <strain evidence="1">R 4.5</strain>
    </source>
</reference>
<proteinExistence type="predicted"/>
<evidence type="ECO:0000313" key="2">
    <source>
        <dbReference type="Proteomes" id="UP001055784"/>
    </source>
</evidence>
<name>A0AAE9L9R4_PAEPO</name>
<evidence type="ECO:0000313" key="1">
    <source>
        <dbReference type="EMBL" id="URJ52743.1"/>
    </source>
</evidence>
<dbReference type="Proteomes" id="UP001055784">
    <property type="component" value="Chromosome"/>
</dbReference>
<organism evidence="1 2">
    <name type="scientific">Paenibacillus polymyxa</name>
    <name type="common">Bacillus polymyxa</name>
    <dbReference type="NCBI Taxonomy" id="1406"/>
    <lineage>
        <taxon>Bacteria</taxon>
        <taxon>Bacillati</taxon>
        <taxon>Bacillota</taxon>
        <taxon>Bacilli</taxon>
        <taxon>Bacillales</taxon>
        <taxon>Paenibacillaceae</taxon>
        <taxon>Paenibacillus</taxon>
    </lineage>
</organism>
<dbReference type="EMBL" id="CP097770">
    <property type="protein sequence ID" value="URJ52743.1"/>
    <property type="molecule type" value="Genomic_DNA"/>
</dbReference>
<accession>A0AAE9L9R4</accession>
<protein>
    <submittedName>
        <fullName evidence="1">Uncharacterized protein</fullName>
    </submittedName>
</protein>
<dbReference type="RefSeq" id="WP_250261900.1">
    <property type="nucleotide sequence ID" value="NZ_CP097770.1"/>
</dbReference>
<gene>
    <name evidence="1" type="ORF">MF626_002286</name>
</gene>
<sequence>MKSSGLNFKYITVEKYNEAVSSIQKKSKIPLIERGIGHIKKMIYYSKRN</sequence>
<dbReference type="AlphaFoldDB" id="A0AAE9L9R4"/>